<dbReference type="EMBL" id="SSTJ01000018">
    <property type="protein sequence ID" value="THG36035.1"/>
    <property type="molecule type" value="Genomic_DNA"/>
</dbReference>
<feature type="domain" description="RelA/SpoT" evidence="1">
    <location>
        <begin position="67"/>
        <end position="186"/>
    </location>
</feature>
<dbReference type="InterPro" id="IPR043519">
    <property type="entry name" value="NT_sf"/>
</dbReference>
<dbReference type="SUPFAM" id="SSF81301">
    <property type="entry name" value="Nucleotidyltransferase"/>
    <property type="match status" value="1"/>
</dbReference>
<evidence type="ECO:0000259" key="1">
    <source>
        <dbReference type="SMART" id="SM00954"/>
    </source>
</evidence>
<accession>A0A4S4G0X1</accession>
<dbReference type="Gene3D" id="3.30.460.10">
    <property type="entry name" value="Beta Polymerase, domain 2"/>
    <property type="match status" value="1"/>
</dbReference>
<comment type="caution">
    <text evidence="2">The sequence shown here is derived from an EMBL/GenBank/DDBJ whole genome shotgun (WGS) entry which is preliminary data.</text>
</comment>
<organism evidence="2 3">
    <name type="scientific">Adlercreutzia caecimuris</name>
    <dbReference type="NCBI Taxonomy" id="671266"/>
    <lineage>
        <taxon>Bacteria</taxon>
        <taxon>Bacillati</taxon>
        <taxon>Actinomycetota</taxon>
        <taxon>Coriobacteriia</taxon>
        <taxon>Eggerthellales</taxon>
        <taxon>Eggerthellaceae</taxon>
        <taxon>Adlercreutzia</taxon>
    </lineage>
</organism>
<dbReference type="GO" id="GO:0015969">
    <property type="term" value="P:guanosine tetraphosphate metabolic process"/>
    <property type="evidence" value="ECO:0007669"/>
    <property type="project" value="InterPro"/>
</dbReference>
<reference evidence="2 3" key="1">
    <citation type="submission" date="2019-04" db="EMBL/GenBank/DDBJ databases">
        <title>Microbes associate with the intestines of laboratory mice.</title>
        <authorList>
            <person name="Navarre W."/>
            <person name="Wong E."/>
            <person name="Huang K.C."/>
            <person name="Tropini C."/>
            <person name="Ng K."/>
            <person name="Yu B."/>
        </authorList>
    </citation>
    <scope>NUCLEOTIDE SEQUENCE [LARGE SCALE GENOMIC DNA]</scope>
    <source>
        <strain evidence="2 3">NM80_B27</strain>
    </source>
</reference>
<dbReference type="PANTHER" id="PTHR47837">
    <property type="entry name" value="GTP PYROPHOSPHOKINASE YJBM"/>
    <property type="match status" value="1"/>
</dbReference>
<evidence type="ECO:0000313" key="2">
    <source>
        <dbReference type="EMBL" id="THG36035.1"/>
    </source>
</evidence>
<proteinExistence type="predicted"/>
<protein>
    <recommendedName>
        <fullName evidence="1">RelA/SpoT domain-containing protein</fullName>
    </recommendedName>
</protein>
<dbReference type="SMART" id="SM00954">
    <property type="entry name" value="RelA_SpoT"/>
    <property type="match status" value="1"/>
</dbReference>
<dbReference type="PANTHER" id="PTHR47837:SF1">
    <property type="entry name" value="GTP PYROPHOSPHOKINASE YJBM"/>
    <property type="match status" value="1"/>
</dbReference>
<dbReference type="InterPro" id="IPR007685">
    <property type="entry name" value="RelA_SpoT"/>
</dbReference>
<dbReference type="Pfam" id="PF04607">
    <property type="entry name" value="RelA_SpoT"/>
    <property type="match status" value="1"/>
</dbReference>
<evidence type="ECO:0000313" key="3">
    <source>
        <dbReference type="Proteomes" id="UP000308978"/>
    </source>
</evidence>
<name>A0A4S4G0X1_9ACTN</name>
<dbReference type="AlphaFoldDB" id="A0A4S4G0X1"/>
<dbReference type="CDD" id="cd05399">
    <property type="entry name" value="NT_Rel-Spo_like"/>
    <property type="match status" value="1"/>
</dbReference>
<dbReference type="InterPro" id="IPR052366">
    <property type="entry name" value="GTP_Pyrophosphokinase"/>
</dbReference>
<dbReference type="Proteomes" id="UP000308978">
    <property type="component" value="Unassembled WGS sequence"/>
</dbReference>
<gene>
    <name evidence="2" type="ORF">E5986_10595</name>
</gene>
<sequence>MGGVRYSKMQVGRAGKTLAFPPSSFEEQASALATVNYWREIHAEALQRALEDIECLDNVDSDVLVAGRIKKLATIIDKLNRPGTPSDLQTMYDIAGCRLVVPDMAALDRVYKDLSGLPAFDAPKTSRHDYIAHPKPSGYRGRHVILHYCDLECGHKLFVEVQLRTALQHGWATAVEMHDVAVKSRLKFNEVGNPAGRFFKKAALLIAQLEQWGEVDAGAIREVSAGRPELPFALSTIQTLKAAYNAVCFLPDDSGGGVFDYYLVDFTIDEQTLELTKLDSVAALVTYFEEEGSARGESHDLVLTRGSSEERLAKLYPNYFGDISEFVGLIEKHLDVFA</sequence>